<protein>
    <submittedName>
        <fullName evidence="1">Splicing factor U2af large subunit B</fullName>
    </submittedName>
</protein>
<dbReference type="Gene3D" id="3.30.70.330">
    <property type="match status" value="1"/>
</dbReference>
<organism evidence="1">
    <name type="scientific">Aegilops tauschii</name>
    <name type="common">Tausch's goatgrass</name>
    <name type="synonym">Aegilops squarrosa</name>
    <dbReference type="NCBI Taxonomy" id="37682"/>
    <lineage>
        <taxon>Eukaryota</taxon>
        <taxon>Viridiplantae</taxon>
        <taxon>Streptophyta</taxon>
        <taxon>Embryophyta</taxon>
        <taxon>Tracheophyta</taxon>
        <taxon>Spermatophyta</taxon>
        <taxon>Magnoliopsida</taxon>
        <taxon>Liliopsida</taxon>
        <taxon>Poales</taxon>
        <taxon>Poaceae</taxon>
        <taxon>BOP clade</taxon>
        <taxon>Pooideae</taxon>
        <taxon>Triticodae</taxon>
        <taxon>Triticeae</taxon>
        <taxon>Triticinae</taxon>
        <taxon>Aegilops</taxon>
    </lineage>
</organism>
<dbReference type="EnsemblPlants" id="EMT08326">
    <property type="protein sequence ID" value="EMT08326"/>
    <property type="gene ID" value="F775_24067"/>
</dbReference>
<sequence length="195" mass="22509">MDPTPHRRNRIDRVVDCKVYDAFNLPACPTSLCHPLPDATPDYYSYEQLKVTVSVSLSILSTSVGYDAASGWQIGYYPPGHPQRRRMEKITRKYRDDQDQHDGRPTKMRKYREEDQYDGAATKVVLLTRMLSSDDHIEEDDFYQDFLRDVMIWARKYGNLVRVVIPRPSPGGRSRGRRGRKGVPGVLVPPWLDPL</sequence>
<reference evidence="1" key="1">
    <citation type="submission" date="2015-06" db="UniProtKB">
        <authorList>
            <consortium name="EnsemblPlants"/>
        </authorList>
    </citation>
    <scope>IDENTIFICATION</scope>
</reference>
<dbReference type="InterPro" id="IPR012677">
    <property type="entry name" value="Nucleotide-bd_a/b_plait_sf"/>
</dbReference>
<evidence type="ECO:0000313" key="1">
    <source>
        <dbReference type="EnsemblPlants" id="EMT08326"/>
    </source>
</evidence>
<proteinExistence type="predicted"/>
<dbReference type="AlphaFoldDB" id="M8B2W3"/>
<accession>M8B2W3</accession>
<name>M8B2W3_AEGTA</name>